<dbReference type="SMART" id="SM00647">
    <property type="entry name" value="IBR"/>
    <property type="match status" value="1"/>
</dbReference>
<dbReference type="PANTHER" id="PTHR11685">
    <property type="entry name" value="RBR FAMILY RING FINGER AND IBR DOMAIN-CONTAINING"/>
    <property type="match status" value="1"/>
</dbReference>
<dbReference type="SMART" id="SM00184">
    <property type="entry name" value="RING"/>
    <property type="match status" value="2"/>
</dbReference>
<evidence type="ECO:0000259" key="11">
    <source>
        <dbReference type="PROSITE" id="PS51873"/>
    </source>
</evidence>
<name>A0A0R3T4N8_RODNA</name>
<keyword evidence="13" id="KW-1185">Reference proteome</keyword>
<feature type="domain" description="RING-type" evidence="11">
    <location>
        <begin position="200"/>
        <end position="446"/>
    </location>
</feature>
<dbReference type="InterPro" id="IPR031127">
    <property type="entry name" value="E3_UB_ligase_RBR"/>
</dbReference>
<dbReference type="STRING" id="102285.A0A0R3T4N8"/>
<dbReference type="PROSITE" id="PS50089">
    <property type="entry name" value="ZF_RING_2"/>
    <property type="match status" value="1"/>
</dbReference>
<evidence type="ECO:0000256" key="5">
    <source>
        <dbReference type="ARBA" id="ARBA00022737"/>
    </source>
</evidence>
<evidence type="ECO:0000313" key="13">
    <source>
        <dbReference type="Proteomes" id="UP000278807"/>
    </source>
</evidence>
<dbReference type="InterPro" id="IPR006575">
    <property type="entry name" value="RWD_dom"/>
</dbReference>
<keyword evidence="8" id="KW-0862">Zinc</keyword>
<evidence type="ECO:0000313" key="14">
    <source>
        <dbReference type="WBParaSite" id="HNAJ_0000202601-mRNA-1"/>
    </source>
</evidence>
<keyword evidence="6 9" id="KW-0863">Zinc-finger</keyword>
<dbReference type="Pfam" id="PF01485">
    <property type="entry name" value="IBR"/>
    <property type="match status" value="1"/>
</dbReference>
<dbReference type="SUPFAM" id="SSF57850">
    <property type="entry name" value="RING/U-box"/>
    <property type="match status" value="2"/>
</dbReference>
<keyword evidence="4" id="KW-0479">Metal-binding</keyword>
<evidence type="ECO:0000256" key="2">
    <source>
        <dbReference type="ARBA" id="ARBA00012251"/>
    </source>
</evidence>
<protein>
    <recommendedName>
        <fullName evidence="2">RBR-type E3 ubiquitin transferase</fullName>
        <ecNumber evidence="2">2.3.2.31</ecNumber>
    </recommendedName>
</protein>
<dbReference type="CDD" id="cd23820">
    <property type="entry name" value="RWD_RNF14"/>
    <property type="match status" value="1"/>
</dbReference>
<dbReference type="AlphaFoldDB" id="A0A0R3T4N8"/>
<dbReference type="EMBL" id="UZAE01000904">
    <property type="protein sequence ID" value="VDN97884.1"/>
    <property type="molecule type" value="Genomic_DNA"/>
</dbReference>
<dbReference type="SUPFAM" id="SSF54495">
    <property type="entry name" value="UBC-like"/>
    <property type="match status" value="1"/>
</dbReference>
<comment type="catalytic activity">
    <reaction evidence="1">
        <text>[E2 ubiquitin-conjugating enzyme]-S-ubiquitinyl-L-cysteine + [acceptor protein]-L-lysine = [E2 ubiquitin-conjugating enzyme]-L-cysteine + [acceptor protein]-N(6)-ubiquitinyl-L-lysine.</text>
        <dbReference type="EC" id="2.3.2.31"/>
    </reaction>
</comment>
<keyword evidence="3" id="KW-0808">Transferase</keyword>
<evidence type="ECO:0000256" key="3">
    <source>
        <dbReference type="ARBA" id="ARBA00022679"/>
    </source>
</evidence>
<dbReference type="CDD" id="cd20341">
    <property type="entry name" value="BRcat_RBR_RNF14"/>
    <property type="match status" value="1"/>
</dbReference>
<dbReference type="Pfam" id="PF05773">
    <property type="entry name" value="RWD"/>
    <property type="match status" value="1"/>
</dbReference>
<dbReference type="InterPro" id="IPR044066">
    <property type="entry name" value="TRIAD_supradom"/>
</dbReference>
<gene>
    <name evidence="12" type="ORF">HNAJ_LOCUS2025</name>
</gene>
<dbReference type="WBParaSite" id="HNAJ_0000202601-mRNA-1">
    <property type="protein sequence ID" value="HNAJ_0000202601-mRNA-1"/>
    <property type="gene ID" value="HNAJ_0000202601"/>
</dbReference>
<dbReference type="Proteomes" id="UP000278807">
    <property type="component" value="Unassembled WGS sequence"/>
</dbReference>
<evidence type="ECO:0000256" key="1">
    <source>
        <dbReference type="ARBA" id="ARBA00001798"/>
    </source>
</evidence>
<feature type="domain" description="RING-type" evidence="10">
    <location>
        <begin position="204"/>
        <end position="254"/>
    </location>
</feature>
<dbReference type="GO" id="GO:0061630">
    <property type="term" value="F:ubiquitin protein ligase activity"/>
    <property type="evidence" value="ECO:0007669"/>
    <property type="project" value="UniProtKB-EC"/>
</dbReference>
<evidence type="ECO:0000313" key="12">
    <source>
        <dbReference type="EMBL" id="VDN97884.1"/>
    </source>
</evidence>
<reference evidence="12 13" key="2">
    <citation type="submission" date="2018-11" db="EMBL/GenBank/DDBJ databases">
        <authorList>
            <consortium name="Pathogen Informatics"/>
        </authorList>
    </citation>
    <scope>NUCLEOTIDE SEQUENCE [LARGE SCALE GENOMIC DNA]</scope>
</reference>
<evidence type="ECO:0000256" key="6">
    <source>
        <dbReference type="ARBA" id="ARBA00022771"/>
    </source>
</evidence>
<evidence type="ECO:0000256" key="4">
    <source>
        <dbReference type="ARBA" id="ARBA00022723"/>
    </source>
</evidence>
<dbReference type="Gene3D" id="3.10.110.10">
    <property type="entry name" value="Ubiquitin Conjugating Enzyme"/>
    <property type="match status" value="1"/>
</dbReference>
<dbReference type="PROSITE" id="PS51873">
    <property type="entry name" value="TRIAD"/>
    <property type="match status" value="1"/>
</dbReference>
<proteinExistence type="predicted"/>
<dbReference type="GO" id="GO:0016567">
    <property type="term" value="P:protein ubiquitination"/>
    <property type="evidence" value="ECO:0007669"/>
    <property type="project" value="InterPro"/>
</dbReference>
<accession>A0A0R3T4N8</accession>
<evidence type="ECO:0000256" key="9">
    <source>
        <dbReference type="PROSITE-ProRule" id="PRU00175"/>
    </source>
</evidence>
<evidence type="ECO:0000256" key="7">
    <source>
        <dbReference type="ARBA" id="ARBA00022786"/>
    </source>
</evidence>
<dbReference type="InterPro" id="IPR016135">
    <property type="entry name" value="UBQ-conjugating_enzyme/RWD"/>
</dbReference>
<keyword evidence="5" id="KW-0677">Repeat</keyword>
<evidence type="ECO:0000256" key="8">
    <source>
        <dbReference type="ARBA" id="ARBA00022833"/>
    </source>
</evidence>
<dbReference type="InterPro" id="IPR001841">
    <property type="entry name" value="Znf_RING"/>
</dbReference>
<dbReference type="OrthoDB" id="1431934at2759"/>
<dbReference type="Gene3D" id="3.30.40.10">
    <property type="entry name" value="Zinc/RING finger domain, C3HC4 (zinc finger)"/>
    <property type="match status" value="1"/>
</dbReference>
<evidence type="ECO:0000259" key="10">
    <source>
        <dbReference type="PROSITE" id="PS50089"/>
    </source>
</evidence>
<keyword evidence="7" id="KW-0833">Ubl conjugation pathway</keyword>
<sequence>MSQTEELSNLTIFCEPGTFHYSKDNKTSLYTGWYRVNPKLPHDCPSVHVRLRVSSQTRTLHPFDKPQFIRLNNGFCKYYSVGYFPPLLVHFTLPAEYPHNATPTFSLECTWILTDRLEEIIKQLNTYLDTKEKGEPCLWECFDFLEWQLIPVLLGLPKDEDGSYLYDIEECVPTRIMREYALTVLVEHDFEEKRKRFMDEKVECPVCLEDKFGRECVRLVGCGHIACHECMKTALEAHMNEGIMAGVFRCMQCDNVVDLQEVKEFTTPEKLQAYDNFLLQRSLALMNDVVRCPRQKCESICLIDNDNLARCPVCQYAFCPRCLRLSHVGQSCAPAPEILEVTEPPNRESENNGVKEEFNGENRNVEAEALTFIRYEDKEIPTFEPTETNAMLIWRLAHEGDKIRRRELIEKITKRVGSISDVIVSRKFKDMNFNRCPNCGLFVNGR</sequence>
<dbReference type="InterPro" id="IPR002867">
    <property type="entry name" value="IBR_dom"/>
</dbReference>
<dbReference type="EC" id="2.3.2.31" evidence="2"/>
<dbReference type="GO" id="GO:0008270">
    <property type="term" value="F:zinc ion binding"/>
    <property type="evidence" value="ECO:0007669"/>
    <property type="project" value="UniProtKB-KW"/>
</dbReference>
<dbReference type="InterPro" id="IPR013083">
    <property type="entry name" value="Znf_RING/FYVE/PHD"/>
</dbReference>
<organism evidence="14">
    <name type="scientific">Rodentolepis nana</name>
    <name type="common">Dwarf tapeworm</name>
    <name type="synonym">Hymenolepis nana</name>
    <dbReference type="NCBI Taxonomy" id="102285"/>
    <lineage>
        <taxon>Eukaryota</taxon>
        <taxon>Metazoa</taxon>
        <taxon>Spiralia</taxon>
        <taxon>Lophotrochozoa</taxon>
        <taxon>Platyhelminthes</taxon>
        <taxon>Cestoda</taxon>
        <taxon>Eucestoda</taxon>
        <taxon>Cyclophyllidea</taxon>
        <taxon>Hymenolepididae</taxon>
        <taxon>Rodentolepis</taxon>
    </lineage>
</organism>
<reference evidence="14" key="1">
    <citation type="submission" date="2017-02" db="UniProtKB">
        <authorList>
            <consortium name="WormBaseParasite"/>
        </authorList>
    </citation>
    <scope>IDENTIFICATION</scope>
</reference>